<dbReference type="GO" id="GO:0016887">
    <property type="term" value="F:ATP hydrolysis activity"/>
    <property type="evidence" value="ECO:0007669"/>
    <property type="project" value="TreeGrafter"/>
</dbReference>
<dbReference type="PANTHER" id="PTHR43384:SF6">
    <property type="entry name" value="SEPTUM SITE-DETERMINING PROTEIN MIND HOMOLOG, CHLOROPLASTIC"/>
    <property type="match status" value="1"/>
</dbReference>
<dbReference type="GO" id="GO:0009898">
    <property type="term" value="C:cytoplasmic side of plasma membrane"/>
    <property type="evidence" value="ECO:0007669"/>
    <property type="project" value="TreeGrafter"/>
</dbReference>
<evidence type="ECO:0000259" key="4">
    <source>
        <dbReference type="Pfam" id="PF13614"/>
    </source>
</evidence>
<dbReference type="InterPro" id="IPR025669">
    <property type="entry name" value="AAA_dom"/>
</dbReference>
<dbReference type="InterPro" id="IPR050625">
    <property type="entry name" value="ParA/MinD_ATPase"/>
</dbReference>
<proteinExistence type="predicted"/>
<name>A0A7X3S931_9HYPH</name>
<keyword evidence="2" id="KW-0067">ATP-binding</keyword>
<comment type="caution">
    <text evidence="5">The sequence shown here is derived from an EMBL/GenBank/DDBJ whole genome shotgun (WGS) entry which is preliminary data.</text>
</comment>
<feature type="compositionally biased region" description="Basic and acidic residues" evidence="3">
    <location>
        <begin position="15"/>
        <end position="28"/>
    </location>
</feature>
<evidence type="ECO:0000313" key="5">
    <source>
        <dbReference type="EMBL" id="MXN66419.1"/>
    </source>
</evidence>
<protein>
    <submittedName>
        <fullName evidence="5">AAA family ATPase</fullName>
    </submittedName>
</protein>
<dbReference type="GO" id="GO:0005829">
    <property type="term" value="C:cytosol"/>
    <property type="evidence" value="ECO:0007669"/>
    <property type="project" value="TreeGrafter"/>
</dbReference>
<dbReference type="PANTHER" id="PTHR43384">
    <property type="entry name" value="SEPTUM SITE-DETERMINING PROTEIN MIND HOMOLOG, CHLOROPLASTIC-RELATED"/>
    <property type="match status" value="1"/>
</dbReference>
<dbReference type="GO" id="GO:0005524">
    <property type="term" value="F:ATP binding"/>
    <property type="evidence" value="ECO:0007669"/>
    <property type="project" value="UniProtKB-KW"/>
</dbReference>
<dbReference type="Pfam" id="PF13614">
    <property type="entry name" value="AAA_31"/>
    <property type="match status" value="1"/>
</dbReference>
<sequence>MSSLAYDPNPAAEAGESRKAEEPARDEVPAGGAPADLRPVPRISVQAFCETPETAKMMESASIDRRMSKAHVKVHMGGIAAAVDFYGSAPTPNLIVIECSLPANELIEHLDGLAEVCDPGSKVVIIGHVNDVTLYRDLIHRGVSEYLVAPVSLFQLVATIGDLYTDPTAEPLGRTIAFVGAKGGCGASTVAHNVAWSIARLFENDVVLADLDLAFGTAGLDFNQDPLQGIMEAISAPERLDETFLDRLLSKCTDQLSLLAAPASLEKTYDHDEKTFDSLIEVMRKTTPSVVMDMPHSWTNWTRHLIGTADEIVIVAEPDLANLRNAKNLLDTLRQMRPNDSRPHLVLNRVNVPKRPEIKPEEFTAALDLEPAAAIPFDPQLFGTAANNGQMIGELDPKHQSKAQFDLVSQIVTGRSEVRKPKGAGLNMLMARFLKKRKGAAKGA</sequence>
<reference evidence="5 6" key="1">
    <citation type="submission" date="2019-12" db="EMBL/GenBank/DDBJ databases">
        <authorList>
            <person name="Li M."/>
        </authorList>
    </citation>
    <scope>NUCLEOTIDE SEQUENCE [LARGE SCALE GENOMIC DNA]</scope>
    <source>
        <strain evidence="5 6">GBMRC 2046</strain>
    </source>
</reference>
<keyword evidence="6" id="KW-1185">Reference proteome</keyword>
<organism evidence="5 6">
    <name type="scientific">Stappia sediminis</name>
    <dbReference type="NCBI Taxonomy" id="2692190"/>
    <lineage>
        <taxon>Bacteria</taxon>
        <taxon>Pseudomonadati</taxon>
        <taxon>Pseudomonadota</taxon>
        <taxon>Alphaproteobacteria</taxon>
        <taxon>Hyphomicrobiales</taxon>
        <taxon>Stappiaceae</taxon>
        <taxon>Stappia</taxon>
    </lineage>
</organism>
<dbReference type="Gene3D" id="3.40.50.300">
    <property type="entry name" value="P-loop containing nucleotide triphosphate hydrolases"/>
    <property type="match status" value="1"/>
</dbReference>
<feature type="region of interest" description="Disordered" evidence="3">
    <location>
        <begin position="1"/>
        <end position="38"/>
    </location>
</feature>
<feature type="domain" description="AAA" evidence="4">
    <location>
        <begin position="174"/>
        <end position="338"/>
    </location>
</feature>
<dbReference type="InterPro" id="IPR027417">
    <property type="entry name" value="P-loop_NTPase"/>
</dbReference>
<dbReference type="GO" id="GO:0051782">
    <property type="term" value="P:negative regulation of cell division"/>
    <property type="evidence" value="ECO:0007669"/>
    <property type="project" value="TreeGrafter"/>
</dbReference>
<evidence type="ECO:0000256" key="1">
    <source>
        <dbReference type="ARBA" id="ARBA00022741"/>
    </source>
</evidence>
<dbReference type="Proteomes" id="UP000433101">
    <property type="component" value="Unassembled WGS sequence"/>
</dbReference>
<gene>
    <name evidence="5" type="ORF">GR183_16005</name>
</gene>
<dbReference type="AlphaFoldDB" id="A0A7X3S931"/>
<accession>A0A7X3S931</accession>
<dbReference type="RefSeq" id="WP_160776643.1">
    <property type="nucleotide sequence ID" value="NZ_WUMV01000007.1"/>
</dbReference>
<dbReference type="Gene3D" id="3.40.50.2300">
    <property type="match status" value="1"/>
</dbReference>
<evidence type="ECO:0000313" key="6">
    <source>
        <dbReference type="Proteomes" id="UP000433101"/>
    </source>
</evidence>
<evidence type="ECO:0000256" key="3">
    <source>
        <dbReference type="SAM" id="MobiDB-lite"/>
    </source>
</evidence>
<evidence type="ECO:0000256" key="2">
    <source>
        <dbReference type="ARBA" id="ARBA00022840"/>
    </source>
</evidence>
<dbReference type="InterPro" id="IPR011006">
    <property type="entry name" value="CheY-like_superfamily"/>
</dbReference>
<dbReference type="EMBL" id="WUMV01000007">
    <property type="protein sequence ID" value="MXN66419.1"/>
    <property type="molecule type" value="Genomic_DNA"/>
</dbReference>
<dbReference type="SUPFAM" id="SSF52172">
    <property type="entry name" value="CheY-like"/>
    <property type="match status" value="1"/>
</dbReference>
<keyword evidence="1" id="KW-0547">Nucleotide-binding</keyword>
<dbReference type="SUPFAM" id="SSF52540">
    <property type="entry name" value="P-loop containing nucleoside triphosphate hydrolases"/>
    <property type="match status" value="1"/>
</dbReference>